<evidence type="ECO:0000313" key="8">
    <source>
        <dbReference type="EMBL" id="CAD7273123.1"/>
    </source>
</evidence>
<keyword evidence="3" id="KW-0720">Serine protease</keyword>
<evidence type="ECO:0000259" key="7">
    <source>
        <dbReference type="PROSITE" id="PS50240"/>
    </source>
</evidence>
<feature type="domain" description="Peptidase S1" evidence="7">
    <location>
        <begin position="420"/>
        <end position="614"/>
    </location>
</feature>
<dbReference type="InterPro" id="IPR009003">
    <property type="entry name" value="Peptidase_S1_PA"/>
</dbReference>
<dbReference type="InterPro" id="IPR001254">
    <property type="entry name" value="Trypsin_dom"/>
</dbReference>
<accession>A0A7R9G8K4</accession>
<evidence type="ECO:0000256" key="4">
    <source>
        <dbReference type="ARBA" id="ARBA00023157"/>
    </source>
</evidence>
<dbReference type="InterPro" id="IPR051487">
    <property type="entry name" value="Ser/Thr_Proteases_Immune/Dev"/>
</dbReference>
<dbReference type="InterPro" id="IPR033116">
    <property type="entry name" value="TRYPSIN_SER"/>
</dbReference>
<dbReference type="PROSITE" id="PS00135">
    <property type="entry name" value="TRYPSIN_SER"/>
    <property type="match status" value="1"/>
</dbReference>
<reference evidence="8" key="1">
    <citation type="submission" date="2020-11" db="EMBL/GenBank/DDBJ databases">
        <authorList>
            <person name="Tran Van P."/>
        </authorList>
    </citation>
    <scope>NUCLEOTIDE SEQUENCE</scope>
</reference>
<evidence type="ECO:0000313" key="9">
    <source>
        <dbReference type="Proteomes" id="UP000678499"/>
    </source>
</evidence>
<feature type="region of interest" description="Disordered" evidence="6">
    <location>
        <begin position="632"/>
        <end position="695"/>
    </location>
</feature>
<dbReference type="Pfam" id="PF00089">
    <property type="entry name" value="Trypsin"/>
    <property type="match status" value="3"/>
</dbReference>
<name>A0A7R9G8K4_9CRUS</name>
<sequence>MGRLFIEVLQEATSDLICCSKCSTVVSERNELFKGGGPQYSQASFLLNKTVNLRQSNVFSTCKSYKSAVTCLMPVEMFQLFIILLALSTWQNVVAPEVPLMAEKRQASSANSTAVNKTKVEVLDTFKKHGTSVVDILHDEIFGKDGNKSIELLNSASGHSVGGSVEKGEIPYQVGLGLRDGEKFILCCGGSNFQVGDVSLVLLDGMVDFNEYAQPINLPLREMTEPVPGNAIVSGWGQTTPGGSLAKFLRKAELPVVETKKCKQLYSATFHPLVDAHLCAGFLDGGGVDACHGDSGGPLVCKESAQFTVKVRLDDGWVKEEHERPYLCGVVNFGKFCADPKYPGVYAKVSHYIGWIQDTMRYATENLKNEQIEIDKLQVNKNSSIVQEEDGSAIPNIKYTFVGMVHNGNTLPRGSTDKPCLAVLLSSNLAITASGCVPQTPEEKWKDSSVKIVFGDQKAGSRTTQQAMDILYQFAFKPETFLDQLNAPIETKRVASRAITPPGDAVVLQFTNSVSFSDAAYPVNFPRSTNFIGLWAEVVGKSTLDSDRVAMARAEIVPLAKCGYDTTMGMSDDVICAKIVNGLPCTEFNLGSGLICRGKNGGNFLCGIVTRKPGENPIINRHPSNLIQRSHGIAGSSNNNYAPSKDFSPNQKYHVKPKNASEVNGAAASDNEDEMSREANNMTESERMTPRKHKIKPRNPDSFCLFKKFWIPGSHPSLKDWHVMTYFRALLFTHIISAIFTVGLGGRGDRIRVPSFGRKDVAVFSVPGEEAKKGDVPYQVEIGLERKNGSMKHVCAAALISRTWVLGAAHCFDPPWNVEENVGKLTAVAGEWDLAEPHPEEQRLRILAVVLHQSYSRTTRQNDIALVLLDNVVKFNEFVWPVNLPSSANVNPSAGGAISSGWGSAAKNGSRTRYLKNARVPIVPTAVCQSPVVKITENQICGGYMRIGRADACEDDAGGPLVCEEPLVRFVSGGNSSKKLLCQYLCGIESEAGACGEANAPGIYTKVSNYLNWMKKTLKSFIRSEENPIFYPFLAIPSLVGHGVSEPPVTVSCAGVILSDTLVLTLRECMEKFAQGTQHLKVSYKVEARSSLRWHAVDVVDWFDFHPSSFLHSPVKYNYLVRGEAHMARKRSVVLRLSQPIMFSSEAYPVNYPETKNFTGMFATMVAVKGTLDNGKIMTGVLEIMEISKCSMFDLPAWGLDRNEVLCAKHMYGTQLLNFPPGSPVMCDLSRSRLQANRDYPMSFLCGISVISKETDLPDDVDQNTTSLWANSSYAVFKKFYVQGMTDEGSQLSLVTLAKIGNPFLG</sequence>
<dbReference type="EMBL" id="CAJPEX010000097">
    <property type="protein sequence ID" value="CAG0913275.1"/>
    <property type="molecule type" value="Genomic_DNA"/>
</dbReference>
<proteinExistence type="inferred from homology"/>
<keyword evidence="4" id="KW-1015">Disulfide bond</keyword>
<dbReference type="SUPFAM" id="SSF50494">
    <property type="entry name" value="Trypsin-like serine proteases"/>
    <property type="match status" value="4"/>
</dbReference>
<dbReference type="Proteomes" id="UP000678499">
    <property type="component" value="Unassembled WGS sequence"/>
</dbReference>
<dbReference type="CDD" id="cd00190">
    <property type="entry name" value="Tryp_SPc"/>
    <property type="match status" value="2"/>
</dbReference>
<dbReference type="FunFam" id="2.40.10.10:FF:000036">
    <property type="entry name" value="Trypsin beta"/>
    <property type="match status" value="1"/>
</dbReference>
<dbReference type="GO" id="GO:0004252">
    <property type="term" value="F:serine-type endopeptidase activity"/>
    <property type="evidence" value="ECO:0007669"/>
    <property type="project" value="InterPro"/>
</dbReference>
<evidence type="ECO:0000256" key="6">
    <source>
        <dbReference type="SAM" id="MobiDB-lite"/>
    </source>
</evidence>
<dbReference type="InterPro" id="IPR043504">
    <property type="entry name" value="Peptidase_S1_PA_chymotrypsin"/>
</dbReference>
<keyword evidence="9" id="KW-1185">Reference proteome</keyword>
<dbReference type="Gene3D" id="2.40.10.10">
    <property type="entry name" value="Trypsin-like serine proteases"/>
    <property type="match status" value="4"/>
</dbReference>
<feature type="domain" description="Peptidase S1" evidence="7">
    <location>
        <begin position="197"/>
        <end position="361"/>
    </location>
</feature>
<dbReference type="PRINTS" id="PR00722">
    <property type="entry name" value="CHYMOTRYPSIN"/>
</dbReference>
<gene>
    <name evidence="8" type="ORF">NMOB1V02_LOCUS1026</name>
</gene>
<comment type="similarity">
    <text evidence="5">Belongs to the peptidase S1 family. CLIP subfamily.</text>
</comment>
<dbReference type="FunFam" id="2.40.10.10:FF:000068">
    <property type="entry name" value="transmembrane protease serine 2"/>
    <property type="match status" value="1"/>
</dbReference>
<keyword evidence="2" id="KW-0378">Hydrolase</keyword>
<dbReference type="InterPro" id="IPR001314">
    <property type="entry name" value="Peptidase_S1A"/>
</dbReference>
<dbReference type="OrthoDB" id="60866at2759"/>
<organism evidence="8">
    <name type="scientific">Notodromas monacha</name>
    <dbReference type="NCBI Taxonomy" id="399045"/>
    <lineage>
        <taxon>Eukaryota</taxon>
        <taxon>Metazoa</taxon>
        <taxon>Ecdysozoa</taxon>
        <taxon>Arthropoda</taxon>
        <taxon>Crustacea</taxon>
        <taxon>Oligostraca</taxon>
        <taxon>Ostracoda</taxon>
        <taxon>Podocopa</taxon>
        <taxon>Podocopida</taxon>
        <taxon>Cypridocopina</taxon>
        <taxon>Cypridoidea</taxon>
        <taxon>Cyprididae</taxon>
        <taxon>Notodromas</taxon>
    </lineage>
</organism>
<keyword evidence="1" id="KW-0645">Protease</keyword>
<feature type="domain" description="Peptidase S1" evidence="7">
    <location>
        <begin position="765"/>
        <end position="1019"/>
    </location>
</feature>
<evidence type="ECO:0000256" key="3">
    <source>
        <dbReference type="ARBA" id="ARBA00022825"/>
    </source>
</evidence>
<feature type="compositionally biased region" description="Polar residues" evidence="6">
    <location>
        <begin position="635"/>
        <end position="651"/>
    </location>
</feature>
<dbReference type="PANTHER" id="PTHR24256">
    <property type="entry name" value="TRYPTASE-RELATED"/>
    <property type="match status" value="1"/>
</dbReference>
<evidence type="ECO:0000256" key="1">
    <source>
        <dbReference type="ARBA" id="ARBA00022670"/>
    </source>
</evidence>
<dbReference type="GO" id="GO:0006508">
    <property type="term" value="P:proteolysis"/>
    <property type="evidence" value="ECO:0007669"/>
    <property type="project" value="UniProtKB-KW"/>
</dbReference>
<dbReference type="PROSITE" id="PS50240">
    <property type="entry name" value="TRYPSIN_DOM"/>
    <property type="match status" value="3"/>
</dbReference>
<dbReference type="SMART" id="SM00020">
    <property type="entry name" value="Tryp_SPc"/>
    <property type="match status" value="2"/>
</dbReference>
<dbReference type="EMBL" id="OA882134">
    <property type="protein sequence ID" value="CAD7273123.1"/>
    <property type="molecule type" value="Genomic_DNA"/>
</dbReference>
<evidence type="ECO:0000256" key="5">
    <source>
        <dbReference type="ARBA" id="ARBA00024195"/>
    </source>
</evidence>
<protein>
    <recommendedName>
        <fullName evidence="7">Peptidase S1 domain-containing protein</fullName>
    </recommendedName>
</protein>
<evidence type="ECO:0000256" key="2">
    <source>
        <dbReference type="ARBA" id="ARBA00022801"/>
    </source>
</evidence>